<gene>
    <name evidence="3" type="ORF">NA57DRAFT_78479</name>
</gene>
<dbReference type="Pfam" id="PF04194">
    <property type="entry name" value="PDCD2_C"/>
    <property type="match status" value="1"/>
</dbReference>
<feature type="compositionally biased region" description="Polar residues" evidence="1">
    <location>
        <begin position="150"/>
        <end position="178"/>
    </location>
</feature>
<feature type="region of interest" description="Disordered" evidence="1">
    <location>
        <begin position="115"/>
        <end position="195"/>
    </location>
</feature>
<evidence type="ECO:0000259" key="2">
    <source>
        <dbReference type="Pfam" id="PF04194"/>
    </source>
</evidence>
<dbReference type="OrthoDB" id="443682at2759"/>
<protein>
    <recommendedName>
        <fullName evidence="2">Programmed cell death protein 2 C-terminal domain-containing protein</fullName>
    </recommendedName>
</protein>
<feature type="compositionally biased region" description="Polar residues" evidence="1">
    <location>
        <begin position="115"/>
        <end position="125"/>
    </location>
</feature>
<name>A0A9P4ID96_9PEZI</name>
<dbReference type="GO" id="GO:0030490">
    <property type="term" value="P:maturation of SSU-rRNA"/>
    <property type="evidence" value="ECO:0007669"/>
    <property type="project" value="TreeGrafter"/>
</dbReference>
<keyword evidence="4" id="KW-1185">Reference proteome</keyword>
<feature type="domain" description="Programmed cell death protein 2 C-terminal" evidence="2">
    <location>
        <begin position="286"/>
        <end position="417"/>
    </location>
</feature>
<evidence type="ECO:0000256" key="1">
    <source>
        <dbReference type="SAM" id="MobiDB-lite"/>
    </source>
</evidence>
<dbReference type="AlphaFoldDB" id="A0A9P4ID96"/>
<evidence type="ECO:0000313" key="3">
    <source>
        <dbReference type="EMBL" id="KAF2096889.1"/>
    </source>
</evidence>
<proteinExistence type="predicted"/>
<dbReference type="PANTHER" id="PTHR47524:SF1">
    <property type="entry name" value="20S RRNA ACCUMULATION PROTEIN 4"/>
    <property type="match status" value="1"/>
</dbReference>
<organism evidence="3 4">
    <name type="scientific">Rhizodiscina lignyota</name>
    <dbReference type="NCBI Taxonomy" id="1504668"/>
    <lineage>
        <taxon>Eukaryota</taxon>
        <taxon>Fungi</taxon>
        <taxon>Dikarya</taxon>
        <taxon>Ascomycota</taxon>
        <taxon>Pezizomycotina</taxon>
        <taxon>Dothideomycetes</taxon>
        <taxon>Pleosporomycetidae</taxon>
        <taxon>Aulographales</taxon>
        <taxon>Rhizodiscinaceae</taxon>
        <taxon>Rhizodiscina</taxon>
    </lineage>
</organism>
<dbReference type="GO" id="GO:0005737">
    <property type="term" value="C:cytoplasm"/>
    <property type="evidence" value="ECO:0007669"/>
    <property type="project" value="InterPro"/>
</dbReference>
<accession>A0A9P4ID96</accession>
<dbReference type="EMBL" id="ML978129">
    <property type="protein sequence ID" value="KAF2096889.1"/>
    <property type="molecule type" value="Genomic_DNA"/>
</dbReference>
<sequence length="426" mass="45637">MASYDSDSSLDDEGNYTETSVLLGYASQGSTEDTVSQLGGYPTWLDDKTTPPGDLAKCKICNDLMTLMLQLNGNLPERFPDHERRLYLFTCRRKPCRRKEGSIRGFRGTKITKATTYGKPQQLGLSSGAEAGEKPKQPDLGAALFGVAPSSGSTTAGANPFSTSTPKTQSNPFSTASSLAAKPPQKPTQDDATNGLSETFADKVRLSSPPPPAQPVGLLEAWPAQSSFPRPFTCYSLDADYETLSEETPAASTRANVTEMDIDGASSNTGGGGGNEDKDLFESSMDKTFQRFADRLSHNPEQALRYEFNGQPLLYSSTDAVGRRFTHSSSQSTAAKVVTSGGVGIPSCQNCGAKRTFELQLTPHAIEMLETDEPANAALEGMDWGTVILGVCEKDCGAKNAKVGEVGYLEEWVGVQWEELSGSGRK</sequence>
<dbReference type="Proteomes" id="UP000799772">
    <property type="component" value="Unassembled WGS sequence"/>
</dbReference>
<dbReference type="PANTHER" id="PTHR47524">
    <property type="entry name" value="20S RRNA ACCUMULATION PROTEIN 4"/>
    <property type="match status" value="1"/>
</dbReference>
<reference evidence="3" key="1">
    <citation type="journal article" date="2020" name="Stud. Mycol.">
        <title>101 Dothideomycetes genomes: a test case for predicting lifestyles and emergence of pathogens.</title>
        <authorList>
            <person name="Haridas S."/>
            <person name="Albert R."/>
            <person name="Binder M."/>
            <person name="Bloem J."/>
            <person name="Labutti K."/>
            <person name="Salamov A."/>
            <person name="Andreopoulos B."/>
            <person name="Baker S."/>
            <person name="Barry K."/>
            <person name="Bills G."/>
            <person name="Bluhm B."/>
            <person name="Cannon C."/>
            <person name="Castanera R."/>
            <person name="Culley D."/>
            <person name="Daum C."/>
            <person name="Ezra D."/>
            <person name="Gonzalez J."/>
            <person name="Henrissat B."/>
            <person name="Kuo A."/>
            <person name="Liang C."/>
            <person name="Lipzen A."/>
            <person name="Lutzoni F."/>
            <person name="Magnuson J."/>
            <person name="Mondo S."/>
            <person name="Nolan M."/>
            <person name="Ohm R."/>
            <person name="Pangilinan J."/>
            <person name="Park H.-J."/>
            <person name="Ramirez L."/>
            <person name="Alfaro M."/>
            <person name="Sun H."/>
            <person name="Tritt A."/>
            <person name="Yoshinaga Y."/>
            <person name="Zwiers L.-H."/>
            <person name="Turgeon B."/>
            <person name="Goodwin S."/>
            <person name="Spatafora J."/>
            <person name="Crous P."/>
            <person name="Grigoriev I."/>
        </authorList>
    </citation>
    <scope>NUCLEOTIDE SEQUENCE</scope>
    <source>
        <strain evidence="3">CBS 133067</strain>
    </source>
</reference>
<dbReference type="InterPro" id="IPR007320">
    <property type="entry name" value="PDCD2_C"/>
</dbReference>
<comment type="caution">
    <text evidence="3">The sequence shown here is derived from an EMBL/GenBank/DDBJ whole genome shotgun (WGS) entry which is preliminary data.</text>
</comment>
<evidence type="ECO:0000313" key="4">
    <source>
        <dbReference type="Proteomes" id="UP000799772"/>
    </source>
</evidence>